<accession>A0A3P7S891</accession>
<evidence type="ECO:0008006" key="9">
    <source>
        <dbReference type="Google" id="ProtNLM"/>
    </source>
</evidence>
<evidence type="ECO:0000256" key="2">
    <source>
        <dbReference type="ARBA" id="ARBA00022705"/>
    </source>
</evidence>
<dbReference type="Proteomes" id="UP000274756">
    <property type="component" value="Unassembled WGS sequence"/>
</dbReference>
<dbReference type="OrthoDB" id="121932at2759"/>
<dbReference type="AlphaFoldDB" id="A0A3P7S891"/>
<evidence type="ECO:0000313" key="7">
    <source>
        <dbReference type="EMBL" id="VDN50896.1"/>
    </source>
</evidence>
<dbReference type="GO" id="GO:0006260">
    <property type="term" value="P:DNA replication"/>
    <property type="evidence" value="ECO:0007669"/>
    <property type="project" value="UniProtKB-KW"/>
</dbReference>
<dbReference type="Pfam" id="PF09696">
    <property type="entry name" value="Ctf8"/>
    <property type="match status" value="1"/>
</dbReference>
<dbReference type="STRING" id="318479.A0A3P7S891"/>
<keyword evidence="2" id="KW-0235">DNA replication</keyword>
<evidence type="ECO:0000256" key="5">
    <source>
        <dbReference type="ARBA" id="ARBA00023306"/>
    </source>
</evidence>
<sequence length="90" mass="10430">MKEWTMIELQGSLESSSELSGQTIGILTWEIDKAYFLIGHHILEGKLTKLEKPFIVLSKNEQTYCNNITAIIRKKILFRMRPKPVVLLQQ</sequence>
<evidence type="ECO:0000256" key="6">
    <source>
        <dbReference type="ARBA" id="ARBA00038447"/>
    </source>
</evidence>
<keyword evidence="8" id="KW-1185">Reference proteome</keyword>
<protein>
    <recommendedName>
        <fullName evidence="9">Ctf8 domain-containing protein</fullName>
    </recommendedName>
</protein>
<dbReference type="EMBL" id="UYYG01000009">
    <property type="protein sequence ID" value="VDN50896.1"/>
    <property type="molecule type" value="Genomic_DNA"/>
</dbReference>
<dbReference type="InterPro" id="IPR018607">
    <property type="entry name" value="Ctf8"/>
</dbReference>
<evidence type="ECO:0000256" key="4">
    <source>
        <dbReference type="ARBA" id="ARBA00023242"/>
    </source>
</evidence>
<keyword evidence="3" id="KW-0238">DNA-binding</keyword>
<reference evidence="7 8" key="1">
    <citation type="submission" date="2018-11" db="EMBL/GenBank/DDBJ databases">
        <authorList>
            <consortium name="Pathogen Informatics"/>
        </authorList>
    </citation>
    <scope>NUCLEOTIDE SEQUENCE [LARGE SCALE GENOMIC DNA]</scope>
</reference>
<dbReference type="GO" id="GO:0003677">
    <property type="term" value="F:DNA binding"/>
    <property type="evidence" value="ECO:0007669"/>
    <property type="project" value="UniProtKB-KW"/>
</dbReference>
<evidence type="ECO:0000256" key="3">
    <source>
        <dbReference type="ARBA" id="ARBA00023125"/>
    </source>
</evidence>
<dbReference type="GO" id="GO:0031390">
    <property type="term" value="C:Ctf18 RFC-like complex"/>
    <property type="evidence" value="ECO:0007669"/>
    <property type="project" value="InterPro"/>
</dbReference>
<dbReference type="PANTHER" id="PTHR28605">
    <property type="entry name" value="CTF8, CHROMOSOME TRANSMISSION FIDELITY FACTOR 8 HOMOLOG (S. CEREVISIAE)"/>
    <property type="match status" value="1"/>
</dbReference>
<name>A0A3P7S891_DRAME</name>
<dbReference type="GO" id="GO:0007064">
    <property type="term" value="P:mitotic sister chromatid cohesion"/>
    <property type="evidence" value="ECO:0007669"/>
    <property type="project" value="InterPro"/>
</dbReference>
<keyword evidence="5" id="KW-0131">Cell cycle</keyword>
<gene>
    <name evidence="7" type="ORF">DME_LOCUS869</name>
</gene>
<comment type="subcellular location">
    <subcellularLocation>
        <location evidence="1">Nucleus</location>
    </subcellularLocation>
</comment>
<comment type="similarity">
    <text evidence="6">Belongs to the CTF8 family.</text>
</comment>
<evidence type="ECO:0000256" key="1">
    <source>
        <dbReference type="ARBA" id="ARBA00004123"/>
    </source>
</evidence>
<keyword evidence="4" id="KW-0539">Nucleus</keyword>
<organism evidence="7 8">
    <name type="scientific">Dracunculus medinensis</name>
    <name type="common">Guinea worm</name>
    <dbReference type="NCBI Taxonomy" id="318479"/>
    <lineage>
        <taxon>Eukaryota</taxon>
        <taxon>Metazoa</taxon>
        <taxon>Ecdysozoa</taxon>
        <taxon>Nematoda</taxon>
        <taxon>Chromadorea</taxon>
        <taxon>Rhabditida</taxon>
        <taxon>Spirurina</taxon>
        <taxon>Dracunculoidea</taxon>
        <taxon>Dracunculidae</taxon>
        <taxon>Dracunculus</taxon>
    </lineage>
</organism>
<evidence type="ECO:0000313" key="8">
    <source>
        <dbReference type="Proteomes" id="UP000274756"/>
    </source>
</evidence>
<dbReference type="PANTHER" id="PTHR28605:SF1">
    <property type="entry name" value="CHROMOSOME TRANSMISSION FIDELITY FACTOR 8"/>
    <property type="match status" value="1"/>
</dbReference>
<proteinExistence type="inferred from homology"/>